<accession>A0A3N0Y5Z2</accession>
<organism evidence="1 2">
    <name type="scientific">Anabarilius grahami</name>
    <name type="common">Kanglang fish</name>
    <name type="synonym">Barilius grahami</name>
    <dbReference type="NCBI Taxonomy" id="495550"/>
    <lineage>
        <taxon>Eukaryota</taxon>
        <taxon>Metazoa</taxon>
        <taxon>Chordata</taxon>
        <taxon>Craniata</taxon>
        <taxon>Vertebrata</taxon>
        <taxon>Euteleostomi</taxon>
        <taxon>Actinopterygii</taxon>
        <taxon>Neopterygii</taxon>
        <taxon>Teleostei</taxon>
        <taxon>Ostariophysi</taxon>
        <taxon>Cypriniformes</taxon>
        <taxon>Xenocyprididae</taxon>
        <taxon>Xenocypridinae</taxon>
        <taxon>Xenocypridinae incertae sedis</taxon>
        <taxon>Anabarilius</taxon>
    </lineage>
</organism>
<protein>
    <submittedName>
        <fullName evidence="1">Uncharacterized protein</fullName>
    </submittedName>
</protein>
<gene>
    <name evidence="1" type="ORF">DPX16_5389</name>
</gene>
<proteinExistence type="predicted"/>
<dbReference type="EMBL" id="RJVU01051924">
    <property type="protein sequence ID" value="ROL41280.1"/>
    <property type="molecule type" value="Genomic_DNA"/>
</dbReference>
<sequence length="67" mass="7663">MRFWRMKKLISTIEIQNDYTTNYSDDSPNIGSTIRIKKGHNRLTDHGGCMAVCSELSSARFIPDVEL</sequence>
<comment type="caution">
    <text evidence="1">The sequence shown here is derived from an EMBL/GenBank/DDBJ whole genome shotgun (WGS) entry which is preliminary data.</text>
</comment>
<evidence type="ECO:0000313" key="1">
    <source>
        <dbReference type="EMBL" id="ROL41280.1"/>
    </source>
</evidence>
<reference evidence="1 2" key="1">
    <citation type="submission" date="2018-10" db="EMBL/GenBank/DDBJ databases">
        <title>Genome assembly for a Yunnan-Guizhou Plateau 3E fish, Anabarilius grahami (Regan), and its evolutionary and genetic applications.</title>
        <authorList>
            <person name="Jiang W."/>
        </authorList>
    </citation>
    <scope>NUCLEOTIDE SEQUENCE [LARGE SCALE GENOMIC DNA]</scope>
    <source>
        <strain evidence="1">AG-KIZ</strain>
        <tissue evidence="1">Muscle</tissue>
    </source>
</reference>
<dbReference type="AlphaFoldDB" id="A0A3N0Y5Z2"/>
<dbReference type="Proteomes" id="UP000281406">
    <property type="component" value="Unassembled WGS sequence"/>
</dbReference>
<evidence type="ECO:0000313" key="2">
    <source>
        <dbReference type="Proteomes" id="UP000281406"/>
    </source>
</evidence>
<name>A0A3N0Y5Z2_ANAGA</name>
<keyword evidence="2" id="KW-1185">Reference proteome</keyword>